<gene>
    <name evidence="1" type="ORF">NLG97_g8957</name>
</gene>
<sequence length="206" mass="23371">MESVLPSGVKMRHPTAADIPAIVDVYMDSFINEIFSRQIFPRGVQSSMDYWTRTVEEEMEEEDAVWHIITEEVDGQETVQGFLKWTRPGAPFPEPDADGYPPEGQPAIAAEFYAKVMGAHHERMKDTPHWYLDMMGVRRACQGKGYAKAMVNWGVKQSEQDGCPLYVDATGDARTFYEKMGFKELGDLKIPTPQGDAEIYLMLRKP</sequence>
<dbReference type="Proteomes" id="UP001148737">
    <property type="component" value="Unassembled WGS sequence"/>
</dbReference>
<protein>
    <submittedName>
        <fullName evidence="1">Uncharacterized protein</fullName>
    </submittedName>
</protein>
<proteinExistence type="predicted"/>
<evidence type="ECO:0000313" key="1">
    <source>
        <dbReference type="EMBL" id="KAJ3477003.1"/>
    </source>
</evidence>
<name>A0ACC1QK30_9HYPO</name>
<keyword evidence="2" id="KW-1185">Reference proteome</keyword>
<comment type="caution">
    <text evidence="1">The sequence shown here is derived from an EMBL/GenBank/DDBJ whole genome shotgun (WGS) entry which is preliminary data.</text>
</comment>
<evidence type="ECO:0000313" key="2">
    <source>
        <dbReference type="Proteomes" id="UP001148737"/>
    </source>
</evidence>
<accession>A0ACC1QK30</accession>
<reference evidence="1" key="1">
    <citation type="submission" date="2022-07" db="EMBL/GenBank/DDBJ databases">
        <title>Genome Sequence of Lecanicillium saksenae.</title>
        <authorList>
            <person name="Buettner E."/>
        </authorList>
    </citation>
    <scope>NUCLEOTIDE SEQUENCE</scope>
    <source>
        <strain evidence="1">VT-O1</strain>
    </source>
</reference>
<dbReference type="EMBL" id="JANAKD010001714">
    <property type="protein sequence ID" value="KAJ3477003.1"/>
    <property type="molecule type" value="Genomic_DNA"/>
</dbReference>
<organism evidence="1 2">
    <name type="scientific">Lecanicillium saksenae</name>
    <dbReference type="NCBI Taxonomy" id="468837"/>
    <lineage>
        <taxon>Eukaryota</taxon>
        <taxon>Fungi</taxon>
        <taxon>Dikarya</taxon>
        <taxon>Ascomycota</taxon>
        <taxon>Pezizomycotina</taxon>
        <taxon>Sordariomycetes</taxon>
        <taxon>Hypocreomycetidae</taxon>
        <taxon>Hypocreales</taxon>
        <taxon>Cordycipitaceae</taxon>
        <taxon>Lecanicillium</taxon>
    </lineage>
</organism>